<dbReference type="SMART" id="SM00028">
    <property type="entry name" value="TPR"/>
    <property type="match status" value="5"/>
</dbReference>
<dbReference type="CDD" id="cd00009">
    <property type="entry name" value="AAA"/>
    <property type="match status" value="1"/>
</dbReference>
<dbReference type="SUPFAM" id="SSF52540">
    <property type="entry name" value="P-loop containing nucleoside triphosphate hydrolases"/>
    <property type="match status" value="1"/>
</dbReference>
<evidence type="ECO:0000256" key="2">
    <source>
        <dbReference type="ARBA" id="ARBA00022803"/>
    </source>
</evidence>
<evidence type="ECO:0000256" key="1">
    <source>
        <dbReference type="ARBA" id="ARBA00022737"/>
    </source>
</evidence>
<dbReference type="PROSITE" id="PS50987">
    <property type="entry name" value="HTH_ARSR_2"/>
    <property type="match status" value="1"/>
</dbReference>
<dbReference type="RefSeq" id="WP_283434235.1">
    <property type="nucleotide sequence ID" value="NZ_FXUG01000012.1"/>
</dbReference>
<name>A0ABY1QI16_9BACT</name>
<dbReference type="InterPro" id="IPR050498">
    <property type="entry name" value="Ycf3"/>
</dbReference>
<evidence type="ECO:0000313" key="5">
    <source>
        <dbReference type="Proteomes" id="UP001158067"/>
    </source>
</evidence>
<dbReference type="SMART" id="SM00418">
    <property type="entry name" value="HTH_ARSR"/>
    <property type="match status" value="1"/>
</dbReference>
<dbReference type="PANTHER" id="PTHR44858">
    <property type="entry name" value="TETRATRICOPEPTIDE REPEAT PROTEIN 6"/>
    <property type="match status" value="1"/>
</dbReference>
<keyword evidence="5" id="KW-1185">Reference proteome</keyword>
<dbReference type="InterPro" id="IPR027417">
    <property type="entry name" value="P-loop_NTPase"/>
</dbReference>
<dbReference type="EMBL" id="FXUG01000012">
    <property type="protein sequence ID" value="SMP69736.1"/>
    <property type="molecule type" value="Genomic_DNA"/>
</dbReference>
<dbReference type="InterPro" id="IPR041664">
    <property type="entry name" value="AAA_16"/>
</dbReference>
<keyword evidence="2" id="KW-0802">TPR repeat</keyword>
<dbReference type="PANTHER" id="PTHR44858:SF1">
    <property type="entry name" value="UDP-N-ACETYLGLUCOSAMINE--PEPTIDE N-ACETYLGLUCOSAMINYLTRANSFERASE SPINDLY-RELATED"/>
    <property type="match status" value="1"/>
</dbReference>
<dbReference type="SUPFAM" id="SSF46785">
    <property type="entry name" value="Winged helix' DNA-binding domain"/>
    <property type="match status" value="1"/>
</dbReference>
<dbReference type="Gene3D" id="1.10.10.10">
    <property type="entry name" value="Winged helix-like DNA-binding domain superfamily/Winged helix DNA-binding domain"/>
    <property type="match status" value="1"/>
</dbReference>
<dbReference type="InterPro" id="IPR001845">
    <property type="entry name" value="HTH_ArsR_DNA-bd_dom"/>
</dbReference>
<dbReference type="Gene3D" id="3.40.50.300">
    <property type="entry name" value="P-loop containing nucleotide triphosphate hydrolases"/>
    <property type="match status" value="1"/>
</dbReference>
<dbReference type="Proteomes" id="UP001158067">
    <property type="component" value="Unassembled WGS sequence"/>
</dbReference>
<evidence type="ECO:0000259" key="3">
    <source>
        <dbReference type="PROSITE" id="PS50987"/>
    </source>
</evidence>
<accession>A0ABY1QI16</accession>
<dbReference type="InterPro" id="IPR036390">
    <property type="entry name" value="WH_DNA-bd_sf"/>
</dbReference>
<dbReference type="CDD" id="cd00090">
    <property type="entry name" value="HTH_ARSR"/>
    <property type="match status" value="1"/>
</dbReference>
<organism evidence="4 5">
    <name type="scientific">Neorhodopirellula lusitana</name>
    <dbReference type="NCBI Taxonomy" id="445327"/>
    <lineage>
        <taxon>Bacteria</taxon>
        <taxon>Pseudomonadati</taxon>
        <taxon>Planctomycetota</taxon>
        <taxon>Planctomycetia</taxon>
        <taxon>Pirellulales</taxon>
        <taxon>Pirellulaceae</taxon>
        <taxon>Neorhodopirellula</taxon>
    </lineage>
</organism>
<proteinExistence type="predicted"/>
<dbReference type="InterPro" id="IPR019734">
    <property type="entry name" value="TPR_rpt"/>
</dbReference>
<dbReference type="Gene3D" id="1.25.40.10">
    <property type="entry name" value="Tetratricopeptide repeat domain"/>
    <property type="match status" value="2"/>
</dbReference>
<dbReference type="SUPFAM" id="SSF48452">
    <property type="entry name" value="TPR-like"/>
    <property type="match status" value="1"/>
</dbReference>
<keyword evidence="1" id="KW-0677">Repeat</keyword>
<dbReference type="InterPro" id="IPR011990">
    <property type="entry name" value="TPR-like_helical_dom_sf"/>
</dbReference>
<reference evidence="4 5" key="1">
    <citation type="submission" date="2017-05" db="EMBL/GenBank/DDBJ databases">
        <authorList>
            <person name="Varghese N."/>
            <person name="Submissions S."/>
        </authorList>
    </citation>
    <scope>NUCLEOTIDE SEQUENCE [LARGE SCALE GENOMIC DNA]</scope>
    <source>
        <strain evidence="4 5">DSM 25457</strain>
    </source>
</reference>
<comment type="caution">
    <text evidence="4">The sequence shown here is derived from an EMBL/GenBank/DDBJ whole genome shotgun (WGS) entry which is preliminary data.</text>
</comment>
<dbReference type="InterPro" id="IPR011991">
    <property type="entry name" value="ArsR-like_HTH"/>
</dbReference>
<dbReference type="Pfam" id="PF13191">
    <property type="entry name" value="AAA_16"/>
    <property type="match status" value="1"/>
</dbReference>
<evidence type="ECO:0000313" key="4">
    <source>
        <dbReference type="EMBL" id="SMP69736.1"/>
    </source>
</evidence>
<gene>
    <name evidence="4" type="ORF">SAMN06265222_11299</name>
</gene>
<sequence length="846" mass="94778">MSGRPTISAYTPSNTDPKMLKRIFVQREKLLERIVDRLARSVASGDKHHILLVGPRGSGKTHLVSLAAWELQRREDLANEMRIAWLGEDDSFTGLVHLAFGIAAKLADEYPHEFPMEFKENVRGLSPDDAALAVLGSIVDQLQNRTLILITENMDRTFRGLGDSGQKKWRAFLQETRKIATLATSQQLFAGVSDRKEAFFGFFDIQHLQPLNVEEAQELIWRISKEQAKPELVAYLNSAEGRYRIRALHYLAGGNHRMYVLLSEFLTKDTLDDLVVAFENLAHDMTPYFQERMRSLPDQQRQLTQCLCDAEGAMTVKEIAEETFIDDRSCSKQLGNLKAKGYVRSEKRGKESYYDMSEPLMRLCLEVKNQRGRPLKMVARFLRAWFPATALQTVEADGNESLRVTEYCREAIRSNDYFHSAIAGKLDSEFRETIDKGQYTSARELAEELGFANQVSGLWAHAELAFCESDTTSEIDALTMLIKSKNMTSPHKTTPRILRGLAYCRSGKIELALADFAAVIDMPDAPANQKTYALINRGVLHGQQGAVELELMDYSAVINMPEATAERKAKALISRGIAHDQHGQPKLALADFSAVIDMSDAPTDQKAKAFFERGVTHVEEGKIELASSDFSAVIDMPDAPTEQKARALINRGISNLRKREFRSSQADFEAVLDLNEASMGLRTIALFTVAEGMVNHCDLPHVLAALQRAFEEGNRDSEYFGGKPEDLLWMALRLGPSEWAEYISELSPLYMKYDVAEKLGQGVTSSIAHLDQGGYSESQLDTWNAAWQEAGKDCEDLEIPLQCLAAAIEVMKSDPKTDRPLFKLPLEIRRLIRPLLTTSLGPVEGP</sequence>
<protein>
    <submittedName>
        <fullName evidence="4">Cdc6-related protein, AAA superfamily ATPase</fullName>
    </submittedName>
</protein>
<feature type="domain" description="HTH arsR-type" evidence="3">
    <location>
        <begin position="281"/>
        <end position="376"/>
    </location>
</feature>
<dbReference type="InterPro" id="IPR036388">
    <property type="entry name" value="WH-like_DNA-bd_sf"/>
</dbReference>